<reference evidence="3 4" key="1">
    <citation type="submission" date="2021-03" db="EMBL/GenBank/DDBJ databases">
        <authorList>
            <person name="Kim M.K."/>
        </authorList>
    </citation>
    <scope>NUCLEOTIDE SEQUENCE [LARGE SCALE GENOMIC DNA]</scope>
    <source>
        <strain evidence="3 4">BT507</strain>
    </source>
</reference>
<feature type="domain" description="DUF4397" evidence="2">
    <location>
        <begin position="40"/>
        <end position="149"/>
    </location>
</feature>
<keyword evidence="1" id="KW-0732">Signal</keyword>
<name>A0ABS3T874_9BACT</name>
<protein>
    <submittedName>
        <fullName evidence="3">DUF4397 domain-containing protein</fullName>
    </submittedName>
</protein>
<keyword evidence="4" id="KW-1185">Reference proteome</keyword>
<dbReference type="Proteomes" id="UP000670527">
    <property type="component" value="Unassembled WGS sequence"/>
</dbReference>
<feature type="chain" id="PRO_5047211853" evidence="1">
    <location>
        <begin position="29"/>
        <end position="234"/>
    </location>
</feature>
<gene>
    <name evidence="3" type="ORF">J4D97_04210</name>
</gene>
<accession>A0ABS3T874</accession>
<proteinExistence type="predicted"/>
<evidence type="ECO:0000256" key="1">
    <source>
        <dbReference type="SAM" id="SignalP"/>
    </source>
</evidence>
<sequence>MTHILFPASRCGALLAPVLLILAGCNDAENTPAAGKLNIVHVASAVPTSVNARVDDQTAKPLYYGQSTGYTELSAGAHTLEVKDAATPSNLVSVPLTINSRKFHSVYIYNSSPTQVAALSLTDDLTIPSAGKAHLRFINLGYEAPRITLTNSKAGTSPYAPDVAFRSNTGFLVVDPDTVTLRAVQPGGSVMATTSQPSILRAGKLYNVVLRGAAATATTPGSLALSVEELQPAN</sequence>
<comment type="caution">
    <text evidence="3">The sequence shown here is derived from an EMBL/GenBank/DDBJ whole genome shotgun (WGS) entry which is preliminary data.</text>
</comment>
<evidence type="ECO:0000313" key="4">
    <source>
        <dbReference type="Proteomes" id="UP000670527"/>
    </source>
</evidence>
<evidence type="ECO:0000259" key="2">
    <source>
        <dbReference type="Pfam" id="PF14344"/>
    </source>
</evidence>
<dbReference type="InterPro" id="IPR025510">
    <property type="entry name" value="DUF4397"/>
</dbReference>
<organism evidence="3 4">
    <name type="scientific">Hymenobacter defluvii</name>
    <dbReference type="NCBI Taxonomy" id="2054411"/>
    <lineage>
        <taxon>Bacteria</taxon>
        <taxon>Pseudomonadati</taxon>
        <taxon>Bacteroidota</taxon>
        <taxon>Cytophagia</taxon>
        <taxon>Cytophagales</taxon>
        <taxon>Hymenobacteraceae</taxon>
        <taxon>Hymenobacter</taxon>
    </lineage>
</organism>
<evidence type="ECO:0000313" key="3">
    <source>
        <dbReference type="EMBL" id="MBO3269845.1"/>
    </source>
</evidence>
<dbReference type="Pfam" id="PF14344">
    <property type="entry name" value="DUF4397"/>
    <property type="match status" value="1"/>
</dbReference>
<dbReference type="EMBL" id="JAGETX010000002">
    <property type="protein sequence ID" value="MBO3269845.1"/>
    <property type="molecule type" value="Genomic_DNA"/>
</dbReference>
<feature type="signal peptide" evidence="1">
    <location>
        <begin position="1"/>
        <end position="28"/>
    </location>
</feature>